<evidence type="ECO:0000313" key="1">
    <source>
        <dbReference type="EMBL" id="KAJ7769302.1"/>
    </source>
</evidence>
<reference evidence="1" key="1">
    <citation type="submission" date="2023-03" db="EMBL/GenBank/DDBJ databases">
        <title>Massive genome expansion in bonnet fungi (Mycena s.s.) driven by repeated elements and novel gene families across ecological guilds.</title>
        <authorList>
            <consortium name="Lawrence Berkeley National Laboratory"/>
            <person name="Harder C.B."/>
            <person name="Miyauchi S."/>
            <person name="Viragh M."/>
            <person name="Kuo A."/>
            <person name="Thoen E."/>
            <person name="Andreopoulos B."/>
            <person name="Lu D."/>
            <person name="Skrede I."/>
            <person name="Drula E."/>
            <person name="Henrissat B."/>
            <person name="Morin E."/>
            <person name="Kohler A."/>
            <person name="Barry K."/>
            <person name="LaButti K."/>
            <person name="Morin E."/>
            <person name="Salamov A."/>
            <person name="Lipzen A."/>
            <person name="Mereny Z."/>
            <person name="Hegedus B."/>
            <person name="Baldrian P."/>
            <person name="Stursova M."/>
            <person name="Weitz H."/>
            <person name="Taylor A."/>
            <person name="Grigoriev I.V."/>
            <person name="Nagy L.G."/>
            <person name="Martin F."/>
            <person name="Kauserud H."/>
        </authorList>
    </citation>
    <scope>NUCLEOTIDE SEQUENCE</scope>
    <source>
        <strain evidence="1">CBHHK182m</strain>
    </source>
</reference>
<dbReference type="Proteomes" id="UP001215598">
    <property type="component" value="Unassembled WGS sequence"/>
</dbReference>
<name>A0AAD7JPL0_9AGAR</name>
<comment type="caution">
    <text evidence="1">The sequence shown here is derived from an EMBL/GenBank/DDBJ whole genome shotgun (WGS) entry which is preliminary data.</text>
</comment>
<protein>
    <submittedName>
        <fullName evidence="1">Uncharacterized protein</fullName>
    </submittedName>
</protein>
<keyword evidence="2" id="KW-1185">Reference proteome</keyword>
<accession>A0AAD7JPL0</accession>
<sequence>MHKELNCCKAFDDGIKEFYEEHSELDQPVLLANKDNDATIQLAEDTEESTAVVRRALKVSECGGVKLISLFSALSNNKNNKKGLHNVYVNYFHVTIGPSVHFPDVSNPRYQSHGRGTAHLITYLTEHRAFMEFVKDNKIQCTLNHLEQNVMKGLHCSQTISQMVVPVSFSIRVMHPYASHVCSPGTEKLNMLDLGPYHTSVKAHIKQLIEDPSPLFSSDPNSYKTATPDGQPWSDMKAWVAYIKLLPTLPHVCPLMLDRLKRALEHLEKFTIEFDEGSLIDTFTEAKQLAGNMPPTNNNNIFINTYINSEKVHTFLRQEARQIDESGVEKARREALNDHK</sequence>
<organism evidence="1 2">
    <name type="scientific">Mycena metata</name>
    <dbReference type="NCBI Taxonomy" id="1033252"/>
    <lineage>
        <taxon>Eukaryota</taxon>
        <taxon>Fungi</taxon>
        <taxon>Dikarya</taxon>
        <taxon>Basidiomycota</taxon>
        <taxon>Agaricomycotina</taxon>
        <taxon>Agaricomycetes</taxon>
        <taxon>Agaricomycetidae</taxon>
        <taxon>Agaricales</taxon>
        <taxon>Marasmiineae</taxon>
        <taxon>Mycenaceae</taxon>
        <taxon>Mycena</taxon>
    </lineage>
</organism>
<dbReference type="AlphaFoldDB" id="A0AAD7JPL0"/>
<dbReference type="EMBL" id="JARKIB010000018">
    <property type="protein sequence ID" value="KAJ7769302.1"/>
    <property type="molecule type" value="Genomic_DNA"/>
</dbReference>
<proteinExistence type="predicted"/>
<gene>
    <name evidence="1" type="ORF">B0H16DRAFT_1715772</name>
</gene>
<evidence type="ECO:0000313" key="2">
    <source>
        <dbReference type="Proteomes" id="UP001215598"/>
    </source>
</evidence>